<sequence>MTRKFVQFIDPVYGFIAMTRILRNYQRRGLVTLRDMISTYAPKNENDTNAYINFVVKLVNVAPDAPLDLGLHLFPLLKAISEFENGSRFADFYNDSTIQEGIALD</sequence>
<dbReference type="Proteomes" id="UP000242502">
    <property type="component" value="Unassembled WGS sequence"/>
</dbReference>
<proteinExistence type="predicted"/>
<dbReference type="STRING" id="62101.AB835_08335"/>
<evidence type="ECO:0000313" key="2">
    <source>
        <dbReference type="Proteomes" id="UP000242502"/>
    </source>
</evidence>
<comment type="caution">
    <text evidence="1">The sequence shown here is derived from an EMBL/GenBank/DDBJ whole genome shotgun (WGS) entry which is preliminary data.</text>
</comment>
<reference evidence="1 2" key="1">
    <citation type="journal article" date="2016" name="Appl. Environ. Microbiol.">
        <title>Lack of Overt Genome Reduction in the Bryostatin-Producing Bryozoan Symbiont "Candidatus Endobugula sertula".</title>
        <authorList>
            <person name="Miller I.J."/>
            <person name="Vanee N."/>
            <person name="Fong S.S."/>
            <person name="Lim-Fong G.E."/>
            <person name="Kwan J.C."/>
        </authorList>
    </citation>
    <scope>NUCLEOTIDE SEQUENCE [LARGE SCALE GENOMIC DNA]</scope>
    <source>
        <strain evidence="1">AB1-4</strain>
    </source>
</reference>
<dbReference type="AlphaFoldDB" id="A0A1D2QPJ6"/>
<dbReference type="EMBL" id="MDLC01000026">
    <property type="protein sequence ID" value="ODS23509.1"/>
    <property type="molecule type" value="Genomic_DNA"/>
</dbReference>
<organism evidence="1 2">
    <name type="scientific">Candidatus Endobugula sertula</name>
    <name type="common">Bugula neritina bacterial symbiont</name>
    <dbReference type="NCBI Taxonomy" id="62101"/>
    <lineage>
        <taxon>Bacteria</taxon>
        <taxon>Pseudomonadati</taxon>
        <taxon>Pseudomonadota</taxon>
        <taxon>Gammaproteobacteria</taxon>
        <taxon>Cellvibrionales</taxon>
        <taxon>Cellvibrionaceae</taxon>
        <taxon>Candidatus Endobugula</taxon>
    </lineage>
</organism>
<evidence type="ECO:0000313" key="1">
    <source>
        <dbReference type="EMBL" id="ODS23509.1"/>
    </source>
</evidence>
<gene>
    <name evidence="1" type="ORF">AB835_08335</name>
</gene>
<protein>
    <submittedName>
        <fullName evidence="1">Uncharacterized protein</fullName>
    </submittedName>
</protein>
<name>A0A1D2QPJ6_9GAMM</name>
<accession>A0A1D2QPJ6</accession>